<name>A0A5S5C0W1_9BACL</name>
<evidence type="ECO:0000313" key="2">
    <source>
        <dbReference type="EMBL" id="TYP73075.1"/>
    </source>
</evidence>
<accession>A0A5S5C0W1</accession>
<dbReference type="InterPro" id="IPR036250">
    <property type="entry name" value="AcylCo_DH-like_C"/>
</dbReference>
<dbReference type="Proteomes" id="UP000323257">
    <property type="component" value="Unassembled WGS sequence"/>
</dbReference>
<dbReference type="EMBL" id="VNHS01000007">
    <property type="protein sequence ID" value="TYP73075.1"/>
    <property type="molecule type" value="Genomic_DNA"/>
</dbReference>
<keyword evidence="3" id="KW-1185">Reference proteome</keyword>
<dbReference type="GO" id="GO:0005737">
    <property type="term" value="C:cytoplasm"/>
    <property type="evidence" value="ECO:0007669"/>
    <property type="project" value="TreeGrafter"/>
</dbReference>
<gene>
    <name evidence="2" type="ORF">BCM02_10759</name>
</gene>
<dbReference type="GO" id="GO:0033539">
    <property type="term" value="P:fatty acid beta-oxidation using acyl-CoA dehydrogenase"/>
    <property type="evidence" value="ECO:0007669"/>
    <property type="project" value="TreeGrafter"/>
</dbReference>
<dbReference type="PANTHER" id="PTHR48083">
    <property type="entry name" value="MEDIUM-CHAIN SPECIFIC ACYL-COA DEHYDROGENASE, MITOCHONDRIAL-RELATED"/>
    <property type="match status" value="1"/>
</dbReference>
<dbReference type="SUPFAM" id="SSF56645">
    <property type="entry name" value="Acyl-CoA dehydrogenase NM domain-like"/>
    <property type="match status" value="1"/>
</dbReference>
<comment type="caution">
    <text evidence="2">The sequence shown here is derived from an EMBL/GenBank/DDBJ whole genome shotgun (WGS) entry which is preliminary data.</text>
</comment>
<dbReference type="InterPro" id="IPR050741">
    <property type="entry name" value="Acyl-CoA_dehydrogenase"/>
</dbReference>
<sequence>MTIRELTSSVASRMEAFIHQEDHTRTLPQPYGKGLSCAVSYSRMIADLAAQHLPSALPLAMHLSSAWGLRLLRSDLPVNRYFSEVRNDGRLFAGFRGIELEEPNSAPILATQADGGFRFNGTRSRLHLDSRVHVVPVCGRIGHAGGRPEFAFALIPVTAQGVALSRHTDALNAEEAEGTEFVTGDVRLQDVFVPASEAVLFASPEAEGLDNFTLLHRLHVSAIYAGIARSALASARDSAKASHVPQWGLPLSRFPGTQFLVADAAILLETCESQLVTYGSRLNQLFNEQGGDRRLAADTGLLTMEYVVDTTHKILQLAMKITGISSIRSGHPLANLYATLRSPGFDMGQTDSANNRDRIAKAILQEAANV</sequence>
<dbReference type="AlphaFoldDB" id="A0A5S5C0W1"/>
<reference evidence="2 3" key="1">
    <citation type="submission" date="2019-07" db="EMBL/GenBank/DDBJ databases">
        <title>Genomic Encyclopedia of Type Strains, Phase III (KMG-III): the genomes of soil and plant-associated and newly described type strains.</title>
        <authorList>
            <person name="Whitman W."/>
        </authorList>
    </citation>
    <scope>NUCLEOTIDE SEQUENCE [LARGE SCALE GENOMIC DNA]</scope>
    <source>
        <strain evidence="2 3">BL24</strain>
    </source>
</reference>
<dbReference type="InterPro" id="IPR009100">
    <property type="entry name" value="AcylCoA_DH/oxidase_NM_dom_sf"/>
</dbReference>
<dbReference type="SUPFAM" id="SSF47203">
    <property type="entry name" value="Acyl-CoA dehydrogenase C-terminal domain-like"/>
    <property type="match status" value="1"/>
</dbReference>
<dbReference type="Gene3D" id="1.20.140.10">
    <property type="entry name" value="Butyryl-CoA Dehydrogenase, subunit A, domain 3"/>
    <property type="match status" value="1"/>
</dbReference>
<proteinExistence type="predicted"/>
<evidence type="ECO:0000313" key="3">
    <source>
        <dbReference type="Proteomes" id="UP000323257"/>
    </source>
</evidence>
<dbReference type="OrthoDB" id="2587775at2"/>
<evidence type="ECO:0000256" key="1">
    <source>
        <dbReference type="ARBA" id="ARBA00023002"/>
    </source>
</evidence>
<protein>
    <submittedName>
        <fullName evidence="2">Alkylation response protein AidB-like acyl-CoA dehydrogenase</fullName>
    </submittedName>
</protein>
<organism evidence="2 3">
    <name type="scientific">Paenibacillus methanolicus</name>
    <dbReference type="NCBI Taxonomy" id="582686"/>
    <lineage>
        <taxon>Bacteria</taxon>
        <taxon>Bacillati</taxon>
        <taxon>Bacillota</taxon>
        <taxon>Bacilli</taxon>
        <taxon>Bacillales</taxon>
        <taxon>Paenibacillaceae</taxon>
        <taxon>Paenibacillus</taxon>
    </lineage>
</organism>
<dbReference type="GO" id="GO:0003995">
    <property type="term" value="F:acyl-CoA dehydrogenase activity"/>
    <property type="evidence" value="ECO:0007669"/>
    <property type="project" value="TreeGrafter"/>
</dbReference>
<dbReference type="PANTHER" id="PTHR48083:SF2">
    <property type="entry name" value="MEDIUM-CHAIN SPECIFIC ACYL-COA DEHYDROGENASE, MITOCHONDRIAL"/>
    <property type="match status" value="1"/>
</dbReference>
<keyword evidence="1" id="KW-0560">Oxidoreductase</keyword>